<dbReference type="InterPro" id="IPR000742">
    <property type="entry name" value="EGF"/>
</dbReference>
<evidence type="ECO:0000256" key="2">
    <source>
        <dbReference type="ARBA" id="ARBA00022729"/>
    </source>
</evidence>
<name>A0AAV2HTM4_LYMST</name>
<evidence type="ECO:0000313" key="8">
    <source>
        <dbReference type="EMBL" id="CAL1536770.1"/>
    </source>
</evidence>
<sequence length="375" mass="41003">MLYFLCHFSDVDECANKEMHGCDGNAMCVNEKPGYKCNCHIGSKLDNTGRSCRTCPNDSWGIDCNMSCACSTAAASRCDPVSGCVCNPGYTGTHCEANINQCLNKTCGAHAECIDQPGIDACQCMPGYRNINTSSESSLQCQDIDECAETSLNDCDQKCNNVDGGYNCTCYAGYHYDSTLRKCVDINECEFKTSKCSHICNNKEGNYSCDCPPGFRLDQDGHTCKGTSQKIVTITLDYTVTENVDWNNQTSKKYTELKTATEQLLYNVLTRVMKDLVSVTVTKMWSGSLHVDTDLLVSGTNSASSIAQGLTALYKARDLALLDQHVTVTNVTVGGQPFHLNGSLCQRREEIEKCLDGQVCEEEGGTCRLVVDALH</sequence>
<dbReference type="InterPro" id="IPR050751">
    <property type="entry name" value="ECM_structural_protein"/>
</dbReference>
<proteinExistence type="predicted"/>
<dbReference type="PROSITE" id="PS01187">
    <property type="entry name" value="EGF_CA"/>
    <property type="match status" value="1"/>
</dbReference>
<dbReference type="SUPFAM" id="SSF57196">
    <property type="entry name" value="EGF/Laminin"/>
    <property type="match status" value="1"/>
</dbReference>
<dbReference type="SMART" id="SM00181">
    <property type="entry name" value="EGF"/>
    <property type="match status" value="5"/>
</dbReference>
<dbReference type="SUPFAM" id="SSF57184">
    <property type="entry name" value="Growth factor receptor domain"/>
    <property type="match status" value="1"/>
</dbReference>
<dbReference type="CDD" id="cd00054">
    <property type="entry name" value="EGF_CA"/>
    <property type="match status" value="3"/>
</dbReference>
<dbReference type="FunFam" id="2.10.25.10:FF:000005">
    <property type="entry name" value="Fibrillin 2"/>
    <property type="match status" value="1"/>
</dbReference>
<dbReference type="PANTHER" id="PTHR24034:SF89">
    <property type="entry name" value="COMPLEMENT COMPONENT C1Q RECEPTOR"/>
    <property type="match status" value="1"/>
</dbReference>
<dbReference type="InterPro" id="IPR009030">
    <property type="entry name" value="Growth_fac_rcpt_cys_sf"/>
</dbReference>
<comment type="caution">
    <text evidence="8">The sequence shown here is derived from an EMBL/GenBank/DDBJ whole genome shotgun (WGS) entry which is preliminary data.</text>
</comment>
<reference evidence="8 9" key="1">
    <citation type="submission" date="2024-04" db="EMBL/GenBank/DDBJ databases">
        <authorList>
            <consortium name="Genoscope - CEA"/>
            <person name="William W."/>
        </authorList>
    </citation>
    <scope>NUCLEOTIDE SEQUENCE [LARGE SCALE GENOMIC DNA]</scope>
</reference>
<dbReference type="InterPro" id="IPR000152">
    <property type="entry name" value="EGF-type_Asp/Asn_hydroxyl_site"/>
</dbReference>
<dbReference type="Proteomes" id="UP001497497">
    <property type="component" value="Unassembled WGS sequence"/>
</dbReference>
<dbReference type="PROSITE" id="PS00010">
    <property type="entry name" value="ASX_HYDROXYL"/>
    <property type="match status" value="2"/>
</dbReference>
<keyword evidence="3" id="KW-0677">Repeat</keyword>
<evidence type="ECO:0000256" key="6">
    <source>
        <dbReference type="PROSITE-ProRule" id="PRU00076"/>
    </source>
</evidence>
<dbReference type="Pfam" id="PF14670">
    <property type="entry name" value="FXa_inhibition"/>
    <property type="match status" value="1"/>
</dbReference>
<keyword evidence="1 6" id="KW-0245">EGF-like domain</keyword>
<dbReference type="EMBL" id="CAXITT010000238">
    <property type="protein sequence ID" value="CAL1536770.1"/>
    <property type="molecule type" value="Genomic_DNA"/>
</dbReference>
<dbReference type="InterPro" id="IPR018097">
    <property type="entry name" value="EGF_Ca-bd_CS"/>
</dbReference>
<feature type="domain" description="EGF-like" evidence="7">
    <location>
        <begin position="98"/>
        <end position="134"/>
    </location>
</feature>
<organism evidence="8 9">
    <name type="scientific">Lymnaea stagnalis</name>
    <name type="common">Great pond snail</name>
    <name type="synonym">Helix stagnalis</name>
    <dbReference type="NCBI Taxonomy" id="6523"/>
    <lineage>
        <taxon>Eukaryota</taxon>
        <taxon>Metazoa</taxon>
        <taxon>Spiralia</taxon>
        <taxon>Lophotrochozoa</taxon>
        <taxon>Mollusca</taxon>
        <taxon>Gastropoda</taxon>
        <taxon>Heterobranchia</taxon>
        <taxon>Euthyneura</taxon>
        <taxon>Panpulmonata</taxon>
        <taxon>Hygrophila</taxon>
        <taxon>Lymnaeoidea</taxon>
        <taxon>Lymnaeidae</taxon>
        <taxon>Lymnaea</taxon>
    </lineage>
</organism>
<gene>
    <name evidence="8" type="ORF">GSLYS_00010683001</name>
</gene>
<protein>
    <recommendedName>
        <fullName evidence="7">EGF-like domain-containing protein</fullName>
    </recommendedName>
</protein>
<evidence type="ECO:0000259" key="7">
    <source>
        <dbReference type="PROSITE" id="PS50026"/>
    </source>
</evidence>
<keyword evidence="9" id="KW-1185">Reference proteome</keyword>
<feature type="domain" description="EGF-like" evidence="7">
    <location>
        <begin position="185"/>
        <end position="225"/>
    </location>
</feature>
<dbReference type="Gene3D" id="2.10.25.10">
    <property type="entry name" value="Laminin"/>
    <property type="match status" value="3"/>
</dbReference>
<dbReference type="InterPro" id="IPR049883">
    <property type="entry name" value="NOTCH1_EGF-like"/>
</dbReference>
<dbReference type="PANTHER" id="PTHR24034">
    <property type="entry name" value="EGF-LIKE DOMAIN-CONTAINING PROTEIN"/>
    <property type="match status" value="1"/>
</dbReference>
<dbReference type="AlphaFoldDB" id="A0AAV2HTM4"/>
<evidence type="ECO:0000256" key="3">
    <source>
        <dbReference type="ARBA" id="ARBA00022737"/>
    </source>
</evidence>
<keyword evidence="2" id="KW-0732">Signal</keyword>
<evidence type="ECO:0000256" key="4">
    <source>
        <dbReference type="ARBA" id="ARBA00023157"/>
    </source>
</evidence>
<dbReference type="PROSITE" id="PS50026">
    <property type="entry name" value="EGF_3"/>
    <property type="match status" value="3"/>
</dbReference>
<comment type="caution">
    <text evidence="6">Lacks conserved residue(s) required for the propagation of feature annotation.</text>
</comment>
<evidence type="ECO:0000256" key="1">
    <source>
        <dbReference type="ARBA" id="ARBA00022536"/>
    </source>
</evidence>
<dbReference type="InterPro" id="IPR001881">
    <property type="entry name" value="EGF-like_Ca-bd_dom"/>
</dbReference>
<evidence type="ECO:0000313" key="9">
    <source>
        <dbReference type="Proteomes" id="UP001497497"/>
    </source>
</evidence>
<keyword evidence="4" id="KW-1015">Disulfide bond</keyword>
<evidence type="ECO:0000256" key="5">
    <source>
        <dbReference type="ARBA" id="ARBA00023180"/>
    </source>
</evidence>
<dbReference type="SMART" id="SM00179">
    <property type="entry name" value="EGF_CA"/>
    <property type="match status" value="4"/>
</dbReference>
<feature type="domain" description="EGF-like" evidence="7">
    <location>
        <begin position="10"/>
        <end position="53"/>
    </location>
</feature>
<accession>A0AAV2HTM4</accession>
<dbReference type="GO" id="GO:0005509">
    <property type="term" value="F:calcium ion binding"/>
    <property type="evidence" value="ECO:0007669"/>
    <property type="project" value="InterPro"/>
</dbReference>
<dbReference type="Gene3D" id="2.170.300.10">
    <property type="entry name" value="Tie2 ligand-binding domain superfamily"/>
    <property type="match status" value="1"/>
</dbReference>
<dbReference type="PROSITE" id="PS01186">
    <property type="entry name" value="EGF_2"/>
    <property type="match status" value="2"/>
</dbReference>
<keyword evidence="5" id="KW-0325">Glycoprotein</keyword>
<dbReference type="Pfam" id="PF07645">
    <property type="entry name" value="EGF_CA"/>
    <property type="match status" value="2"/>
</dbReference>